<dbReference type="AlphaFoldDB" id="A0A2T0K1L6"/>
<organism evidence="7 8">
    <name type="scientific">Actinoplanes italicus</name>
    <dbReference type="NCBI Taxonomy" id="113567"/>
    <lineage>
        <taxon>Bacteria</taxon>
        <taxon>Bacillati</taxon>
        <taxon>Actinomycetota</taxon>
        <taxon>Actinomycetes</taxon>
        <taxon>Micromonosporales</taxon>
        <taxon>Micromonosporaceae</taxon>
        <taxon>Actinoplanes</taxon>
    </lineage>
</organism>
<evidence type="ECO:0000259" key="6">
    <source>
        <dbReference type="PROSITE" id="PS51635"/>
    </source>
</evidence>
<dbReference type="Pfam" id="PF01734">
    <property type="entry name" value="Patatin"/>
    <property type="match status" value="1"/>
</dbReference>
<evidence type="ECO:0000256" key="4">
    <source>
        <dbReference type="PROSITE-ProRule" id="PRU01161"/>
    </source>
</evidence>
<dbReference type="InterPro" id="IPR050301">
    <property type="entry name" value="NTE"/>
</dbReference>
<gene>
    <name evidence="7" type="ORF">CLV67_1185</name>
</gene>
<evidence type="ECO:0000256" key="2">
    <source>
        <dbReference type="ARBA" id="ARBA00022963"/>
    </source>
</evidence>
<keyword evidence="2 4" id="KW-0442">Lipid degradation</keyword>
<feature type="compositionally biased region" description="Gly residues" evidence="5">
    <location>
        <begin position="80"/>
        <end position="94"/>
    </location>
</feature>
<feature type="active site" description="Nucleophile" evidence="4">
    <location>
        <position position="44"/>
    </location>
</feature>
<evidence type="ECO:0000313" key="7">
    <source>
        <dbReference type="EMBL" id="PRX16674.1"/>
    </source>
</evidence>
<evidence type="ECO:0000256" key="5">
    <source>
        <dbReference type="SAM" id="MobiDB-lite"/>
    </source>
</evidence>
<evidence type="ECO:0000256" key="1">
    <source>
        <dbReference type="ARBA" id="ARBA00022801"/>
    </source>
</evidence>
<dbReference type="InterPro" id="IPR016035">
    <property type="entry name" value="Acyl_Trfase/lysoPLipase"/>
</dbReference>
<accession>A0A2T0K1L6</accession>
<feature type="region of interest" description="Disordered" evidence="5">
    <location>
        <begin position="66"/>
        <end position="94"/>
    </location>
</feature>
<proteinExistence type="predicted"/>
<dbReference type="GO" id="GO:0016042">
    <property type="term" value="P:lipid catabolic process"/>
    <property type="evidence" value="ECO:0007669"/>
    <property type="project" value="UniProtKB-UniRule"/>
</dbReference>
<dbReference type="InterPro" id="IPR002641">
    <property type="entry name" value="PNPLA_dom"/>
</dbReference>
<dbReference type="PANTHER" id="PTHR14226">
    <property type="entry name" value="NEUROPATHY TARGET ESTERASE/SWISS CHEESE D.MELANOGASTER"/>
    <property type="match status" value="1"/>
</dbReference>
<sequence>MFVKKTLVLGGGGITGIAWHLGVLCGLQRAGVPLGDADTVIGTSAGSVVGTIVTAGADLEAAVALQEREVSPSRSSPGGSSPGGSSRGSSSRGGGNGEWLTAMAVLADPSVPALEARVRVGAMALAAGLDEQAYLAQMEAVLPVREWPDRDLRITVVDTADGRDLVLDAASGVPLLQAVAASCAVPGLMPPVSIGDRRYMDGGVRLGAGADLAAGAERLVVIAPLAVLGRDRIVAEIAASGAPSTLLIEPDPEALAAFGQNVMDPSSRPAAVRAGLRQGTVLADTVRAVWI</sequence>
<feature type="short sequence motif" description="DGA/G" evidence="4">
    <location>
        <begin position="201"/>
        <end position="203"/>
    </location>
</feature>
<dbReference type="Gene3D" id="3.40.1090.10">
    <property type="entry name" value="Cytosolic phospholipase A2 catalytic domain"/>
    <property type="match status" value="2"/>
</dbReference>
<feature type="short sequence motif" description="GXSXG" evidence="4">
    <location>
        <begin position="42"/>
        <end position="46"/>
    </location>
</feature>
<comment type="caution">
    <text evidence="4">Lacks conserved residue(s) required for the propagation of feature annotation.</text>
</comment>
<name>A0A2T0K1L6_9ACTN</name>
<keyword evidence="1 4" id="KW-0378">Hydrolase</keyword>
<keyword evidence="8" id="KW-1185">Reference proteome</keyword>
<dbReference type="Proteomes" id="UP000239415">
    <property type="component" value="Unassembled WGS sequence"/>
</dbReference>
<protein>
    <submittedName>
        <fullName evidence="7">NTE family protein</fullName>
    </submittedName>
</protein>
<dbReference type="PANTHER" id="PTHR14226:SF29">
    <property type="entry name" value="NEUROPATHY TARGET ESTERASE SWS"/>
    <property type="match status" value="1"/>
</dbReference>
<dbReference type="EMBL" id="PVMZ01000018">
    <property type="protein sequence ID" value="PRX16674.1"/>
    <property type="molecule type" value="Genomic_DNA"/>
</dbReference>
<dbReference type="SUPFAM" id="SSF52151">
    <property type="entry name" value="FabD/lysophospholipase-like"/>
    <property type="match status" value="1"/>
</dbReference>
<dbReference type="PROSITE" id="PS51635">
    <property type="entry name" value="PNPLA"/>
    <property type="match status" value="1"/>
</dbReference>
<comment type="caution">
    <text evidence="7">The sequence shown here is derived from an EMBL/GenBank/DDBJ whole genome shotgun (WGS) entry which is preliminary data.</text>
</comment>
<dbReference type="GO" id="GO:0016787">
    <property type="term" value="F:hydrolase activity"/>
    <property type="evidence" value="ECO:0007669"/>
    <property type="project" value="UniProtKB-UniRule"/>
</dbReference>
<reference evidence="7 8" key="1">
    <citation type="submission" date="2018-03" db="EMBL/GenBank/DDBJ databases">
        <title>Genomic Encyclopedia of Archaeal and Bacterial Type Strains, Phase II (KMG-II): from individual species to whole genera.</title>
        <authorList>
            <person name="Goeker M."/>
        </authorList>
    </citation>
    <scope>NUCLEOTIDE SEQUENCE [LARGE SCALE GENOMIC DNA]</scope>
    <source>
        <strain evidence="7 8">DSM 43146</strain>
    </source>
</reference>
<keyword evidence="3 4" id="KW-0443">Lipid metabolism</keyword>
<evidence type="ECO:0000313" key="8">
    <source>
        <dbReference type="Proteomes" id="UP000239415"/>
    </source>
</evidence>
<evidence type="ECO:0000256" key="3">
    <source>
        <dbReference type="ARBA" id="ARBA00023098"/>
    </source>
</evidence>
<feature type="domain" description="PNPLA" evidence="6">
    <location>
        <begin position="8"/>
        <end position="214"/>
    </location>
</feature>
<feature type="active site" description="Proton acceptor" evidence="4">
    <location>
        <position position="201"/>
    </location>
</feature>